<name>A0ABR0SV46_9HYPO</name>
<reference evidence="2 3" key="1">
    <citation type="submission" date="2024-01" db="EMBL/GenBank/DDBJ databases">
        <title>Complete genome of Cladobotryum mycophilum ATHUM6906.</title>
        <authorList>
            <person name="Christinaki A.C."/>
            <person name="Myridakis A.I."/>
            <person name="Kouvelis V.N."/>
        </authorList>
    </citation>
    <scope>NUCLEOTIDE SEQUENCE [LARGE SCALE GENOMIC DNA]</scope>
    <source>
        <strain evidence="2 3">ATHUM6906</strain>
    </source>
</reference>
<keyword evidence="3" id="KW-1185">Reference proteome</keyword>
<protein>
    <submittedName>
        <fullName evidence="2">Uncharacterized protein</fullName>
    </submittedName>
</protein>
<feature type="region of interest" description="Disordered" evidence="1">
    <location>
        <begin position="351"/>
        <end position="375"/>
    </location>
</feature>
<evidence type="ECO:0000313" key="2">
    <source>
        <dbReference type="EMBL" id="KAK5996070.1"/>
    </source>
</evidence>
<evidence type="ECO:0000256" key="1">
    <source>
        <dbReference type="SAM" id="MobiDB-lite"/>
    </source>
</evidence>
<proteinExistence type="predicted"/>
<comment type="caution">
    <text evidence="2">The sequence shown here is derived from an EMBL/GenBank/DDBJ whole genome shotgun (WGS) entry which is preliminary data.</text>
</comment>
<feature type="compositionally biased region" description="Acidic residues" evidence="1">
    <location>
        <begin position="356"/>
        <end position="375"/>
    </location>
</feature>
<dbReference type="Proteomes" id="UP001338125">
    <property type="component" value="Unassembled WGS sequence"/>
</dbReference>
<dbReference type="EMBL" id="JAVFKD010000004">
    <property type="protein sequence ID" value="KAK5996070.1"/>
    <property type="molecule type" value="Genomic_DNA"/>
</dbReference>
<evidence type="ECO:0000313" key="3">
    <source>
        <dbReference type="Proteomes" id="UP001338125"/>
    </source>
</evidence>
<accession>A0ABR0SV46</accession>
<sequence length="375" mass="43285">MDTPSSSTTQMRCHLEKLSSDIIITIMTMLTRHKDLIHFLESYPRIKSIFNHGRKLILLKIVLKLIHPSNLDIALAITAIIHLKVNDTEDGKALINEIMFGTVPNYQDLCPSSLMDLFLLAEQVNYLANVYAAPEELHPDKHWKHAYYTSHRKDARHVREGEGTVVARFRCRGSECIAKDFWDLCYRTMKDKPPGRSDEQMAIIAREFYTWELQSRYRFLRACKVSVNGWVWSEVPNMGIEYFFNQLQSIFFFRVEQLCQAGQGGQLKELNRSHWICANFDGITPKFGDFLMLSIWEVVKVPGLLGIPASYWFYQLDSSTWEALKTWHMENRSSNAPLPSRYATLRLANSSNTQLEGEDSRDDEGNGNDESTDEN</sequence>
<gene>
    <name evidence="2" type="ORF">PT974_04497</name>
</gene>
<organism evidence="2 3">
    <name type="scientific">Cladobotryum mycophilum</name>
    <dbReference type="NCBI Taxonomy" id="491253"/>
    <lineage>
        <taxon>Eukaryota</taxon>
        <taxon>Fungi</taxon>
        <taxon>Dikarya</taxon>
        <taxon>Ascomycota</taxon>
        <taxon>Pezizomycotina</taxon>
        <taxon>Sordariomycetes</taxon>
        <taxon>Hypocreomycetidae</taxon>
        <taxon>Hypocreales</taxon>
        <taxon>Hypocreaceae</taxon>
        <taxon>Cladobotryum</taxon>
    </lineage>
</organism>